<name>A0A3B0BX75_9FLAO</name>
<dbReference type="InterPro" id="IPR029016">
    <property type="entry name" value="GAF-like_dom_sf"/>
</dbReference>
<dbReference type="Pfam" id="PF01614">
    <property type="entry name" value="IclR_C"/>
    <property type="match status" value="1"/>
</dbReference>
<proteinExistence type="predicted"/>
<dbReference type="PANTHER" id="PTHR30136">
    <property type="entry name" value="HELIX-TURN-HELIX TRANSCRIPTIONAL REGULATOR, ICLR FAMILY"/>
    <property type="match status" value="1"/>
</dbReference>
<reference evidence="6 7" key="1">
    <citation type="submission" date="2018-10" db="EMBL/GenBank/DDBJ databases">
        <title>Ulvibacterium marinum gen. nov., sp. nov., a novel marine bacterium of the family Flavobacteriaceae, isolated from a culture of the green alga Ulva prolifera.</title>
        <authorList>
            <person name="Zhang Z."/>
        </authorList>
    </citation>
    <scope>NUCLEOTIDE SEQUENCE [LARGE SCALE GENOMIC DNA]</scope>
    <source>
        <strain evidence="6 7">CCMM003</strain>
    </source>
</reference>
<dbReference type="Gene3D" id="3.30.450.40">
    <property type="match status" value="1"/>
</dbReference>
<organism evidence="6 7">
    <name type="scientific">Ulvibacterium marinum</name>
    <dbReference type="NCBI Taxonomy" id="2419782"/>
    <lineage>
        <taxon>Bacteria</taxon>
        <taxon>Pseudomonadati</taxon>
        <taxon>Bacteroidota</taxon>
        <taxon>Flavobacteriia</taxon>
        <taxon>Flavobacteriales</taxon>
        <taxon>Flavobacteriaceae</taxon>
        <taxon>Ulvibacterium</taxon>
    </lineage>
</organism>
<evidence type="ECO:0000259" key="4">
    <source>
        <dbReference type="PROSITE" id="PS51077"/>
    </source>
</evidence>
<dbReference type="AlphaFoldDB" id="A0A3B0BX75"/>
<evidence type="ECO:0000259" key="5">
    <source>
        <dbReference type="PROSITE" id="PS51078"/>
    </source>
</evidence>
<evidence type="ECO:0000256" key="2">
    <source>
        <dbReference type="ARBA" id="ARBA00023125"/>
    </source>
</evidence>
<feature type="domain" description="IclR-ED" evidence="5">
    <location>
        <begin position="67"/>
        <end position="246"/>
    </location>
</feature>
<feature type="domain" description="HTH iclR-type" evidence="4">
    <location>
        <begin position="2"/>
        <end position="66"/>
    </location>
</feature>
<accession>A0A3B0BX75</accession>
<protein>
    <submittedName>
        <fullName evidence="6">IclR family transcriptional regulator</fullName>
    </submittedName>
</protein>
<dbReference type="Pfam" id="PF09339">
    <property type="entry name" value="HTH_IclR"/>
    <property type="match status" value="1"/>
</dbReference>
<keyword evidence="2" id="KW-0238">DNA-binding</keyword>
<dbReference type="InterPro" id="IPR050707">
    <property type="entry name" value="HTH_MetabolicPath_Reg"/>
</dbReference>
<dbReference type="SUPFAM" id="SSF55781">
    <property type="entry name" value="GAF domain-like"/>
    <property type="match status" value="1"/>
</dbReference>
<dbReference type="InterPro" id="IPR036390">
    <property type="entry name" value="WH_DNA-bd_sf"/>
</dbReference>
<dbReference type="GO" id="GO:0003700">
    <property type="term" value="F:DNA-binding transcription factor activity"/>
    <property type="evidence" value="ECO:0007669"/>
    <property type="project" value="TreeGrafter"/>
</dbReference>
<sequence>MIQVVNRALDIIEFIASSGRKDVPLKEIADNLGLNHGTCANIIKTLVTRDYLEKTSERGKGYGLGPMLYFITGDFSYSVDLINAAKSHMHELTANINENCMLGILRNNIRVSLFDVYANQELRVVNQEEKNAYETASGRVLLAFLPSQKTKMFIEKYGLPAKGKWEDVDTLDDFEFELEKIRRKGYALHITKSKVLGIAAPIYRNGEAIASLGVFLPEFRFNDDTKDSIVEAMQQTAQLVSEDLERINSKH</sequence>
<dbReference type="PANTHER" id="PTHR30136:SF24">
    <property type="entry name" value="HTH-TYPE TRANSCRIPTIONAL REPRESSOR ALLR"/>
    <property type="match status" value="1"/>
</dbReference>
<dbReference type="PROSITE" id="PS51078">
    <property type="entry name" value="ICLR_ED"/>
    <property type="match status" value="1"/>
</dbReference>
<dbReference type="PROSITE" id="PS51077">
    <property type="entry name" value="HTH_ICLR"/>
    <property type="match status" value="1"/>
</dbReference>
<dbReference type="SMART" id="SM00346">
    <property type="entry name" value="HTH_ICLR"/>
    <property type="match status" value="1"/>
</dbReference>
<evidence type="ECO:0000313" key="7">
    <source>
        <dbReference type="Proteomes" id="UP000276603"/>
    </source>
</evidence>
<dbReference type="InterPro" id="IPR036388">
    <property type="entry name" value="WH-like_DNA-bd_sf"/>
</dbReference>
<dbReference type="RefSeq" id="WP_120714354.1">
    <property type="nucleotide sequence ID" value="NZ_RBCJ01000006.1"/>
</dbReference>
<evidence type="ECO:0000313" key="6">
    <source>
        <dbReference type="EMBL" id="RKN77008.1"/>
    </source>
</evidence>
<dbReference type="GO" id="GO:0045892">
    <property type="term" value="P:negative regulation of DNA-templated transcription"/>
    <property type="evidence" value="ECO:0007669"/>
    <property type="project" value="TreeGrafter"/>
</dbReference>
<dbReference type="EMBL" id="RBCJ01000006">
    <property type="protein sequence ID" value="RKN77008.1"/>
    <property type="molecule type" value="Genomic_DNA"/>
</dbReference>
<keyword evidence="7" id="KW-1185">Reference proteome</keyword>
<keyword evidence="3" id="KW-0804">Transcription</keyword>
<gene>
    <name evidence="6" type="ORF">D7Z94_24855</name>
</gene>
<dbReference type="Proteomes" id="UP000276603">
    <property type="component" value="Unassembled WGS sequence"/>
</dbReference>
<dbReference type="OrthoDB" id="9791752at2"/>
<dbReference type="Gene3D" id="1.10.10.10">
    <property type="entry name" value="Winged helix-like DNA-binding domain superfamily/Winged helix DNA-binding domain"/>
    <property type="match status" value="1"/>
</dbReference>
<comment type="caution">
    <text evidence="6">The sequence shown here is derived from an EMBL/GenBank/DDBJ whole genome shotgun (WGS) entry which is preliminary data.</text>
</comment>
<evidence type="ECO:0000256" key="3">
    <source>
        <dbReference type="ARBA" id="ARBA00023163"/>
    </source>
</evidence>
<dbReference type="InterPro" id="IPR014757">
    <property type="entry name" value="Tscrpt_reg_IclR_C"/>
</dbReference>
<dbReference type="InterPro" id="IPR005471">
    <property type="entry name" value="Tscrpt_reg_IclR_N"/>
</dbReference>
<dbReference type="SUPFAM" id="SSF46785">
    <property type="entry name" value="Winged helix' DNA-binding domain"/>
    <property type="match status" value="1"/>
</dbReference>
<dbReference type="GO" id="GO:0003677">
    <property type="term" value="F:DNA binding"/>
    <property type="evidence" value="ECO:0007669"/>
    <property type="project" value="UniProtKB-KW"/>
</dbReference>
<keyword evidence="1" id="KW-0805">Transcription regulation</keyword>
<evidence type="ECO:0000256" key="1">
    <source>
        <dbReference type="ARBA" id="ARBA00023015"/>
    </source>
</evidence>